<evidence type="ECO:0000256" key="8">
    <source>
        <dbReference type="ARBA" id="ARBA00022741"/>
    </source>
</evidence>
<dbReference type="PROSITE" id="PS51987">
    <property type="entry name" value="GS_CATALYTIC"/>
    <property type="match status" value="1"/>
</dbReference>
<dbReference type="SUPFAM" id="SSF54368">
    <property type="entry name" value="Glutamine synthetase, N-terminal domain"/>
    <property type="match status" value="1"/>
</dbReference>
<comment type="caution">
    <text evidence="16">The sequence shown here is derived from an EMBL/GenBank/DDBJ whole genome shotgun (WGS) entry which is preliminary data.</text>
</comment>
<reference evidence="16 17" key="1">
    <citation type="submission" date="2023-12" db="EMBL/GenBank/DDBJ databases">
        <title>A high-quality genome assembly for Dillenia turbinata (Dilleniales).</title>
        <authorList>
            <person name="Chanderbali A."/>
        </authorList>
    </citation>
    <scope>NUCLEOTIDE SEQUENCE [LARGE SCALE GENOMIC DNA]</scope>
    <source>
        <strain evidence="16">LSX21</strain>
        <tissue evidence="16">Leaf</tissue>
    </source>
</reference>
<dbReference type="PANTHER" id="PTHR20852">
    <property type="entry name" value="GLUTAMINE SYNTHETASE"/>
    <property type="match status" value="1"/>
</dbReference>
<evidence type="ECO:0000256" key="12">
    <source>
        <dbReference type="RuleBase" id="RU000384"/>
    </source>
</evidence>
<keyword evidence="8 13" id="KW-0547">Nucleotide-binding</keyword>
<comment type="subcellular location">
    <subcellularLocation>
        <location evidence="1">Plastid</location>
        <location evidence="1">Chloroplast</location>
    </subcellularLocation>
</comment>
<comment type="similarity">
    <text evidence="2 11 12">Belongs to the glutamine synthetase family.</text>
</comment>
<feature type="domain" description="GS beta-grasp" evidence="14">
    <location>
        <begin position="79"/>
        <end position="159"/>
    </location>
</feature>
<dbReference type="PROSITE" id="PS51986">
    <property type="entry name" value="GS_BETA_GRASP"/>
    <property type="match status" value="1"/>
</dbReference>
<dbReference type="GO" id="GO:0009507">
    <property type="term" value="C:chloroplast"/>
    <property type="evidence" value="ECO:0007669"/>
    <property type="project" value="UniProtKB-SubCell"/>
</dbReference>
<evidence type="ECO:0000259" key="14">
    <source>
        <dbReference type="PROSITE" id="PS51986"/>
    </source>
</evidence>
<keyword evidence="5" id="KW-0150">Chloroplast</keyword>
<dbReference type="FunFam" id="3.30.590.10:FF:000004">
    <property type="entry name" value="Glutamine synthetase"/>
    <property type="match status" value="1"/>
</dbReference>
<evidence type="ECO:0000313" key="16">
    <source>
        <dbReference type="EMBL" id="KAK6937485.1"/>
    </source>
</evidence>
<keyword evidence="9 13" id="KW-0067">ATP-binding</keyword>
<comment type="subunit">
    <text evidence="3">Homooctamer.</text>
</comment>
<dbReference type="InterPro" id="IPR014746">
    <property type="entry name" value="Gln_synth/guanido_kin_cat_dom"/>
</dbReference>
<dbReference type="Proteomes" id="UP001370490">
    <property type="component" value="Unassembled WGS sequence"/>
</dbReference>
<keyword evidence="10" id="KW-0809">Transit peptide</keyword>
<keyword evidence="17" id="KW-1185">Reference proteome</keyword>
<keyword evidence="6 13" id="KW-0436">Ligase</keyword>
<dbReference type="PROSITE" id="PS00181">
    <property type="entry name" value="GLNA_ATP"/>
    <property type="match status" value="1"/>
</dbReference>
<dbReference type="GO" id="GO:0004356">
    <property type="term" value="F:glutamine synthetase activity"/>
    <property type="evidence" value="ECO:0007669"/>
    <property type="project" value="UniProtKB-EC"/>
</dbReference>
<evidence type="ECO:0000256" key="1">
    <source>
        <dbReference type="ARBA" id="ARBA00004229"/>
    </source>
</evidence>
<accession>A0AAN8ZKI2</accession>
<dbReference type="Gene3D" id="3.30.590.10">
    <property type="entry name" value="Glutamine synthetase/guanido kinase, catalytic domain"/>
    <property type="match status" value="1"/>
</dbReference>
<dbReference type="EMBL" id="JBAMMX010000006">
    <property type="protein sequence ID" value="KAK6937485.1"/>
    <property type="molecule type" value="Genomic_DNA"/>
</dbReference>
<evidence type="ECO:0000256" key="4">
    <source>
        <dbReference type="ARBA" id="ARBA00012937"/>
    </source>
</evidence>
<dbReference type="InterPro" id="IPR050292">
    <property type="entry name" value="Glutamine_Synthetase"/>
</dbReference>
<dbReference type="Gene3D" id="3.10.20.70">
    <property type="entry name" value="Glutamine synthetase, N-terminal domain"/>
    <property type="match status" value="1"/>
</dbReference>
<evidence type="ECO:0000256" key="10">
    <source>
        <dbReference type="ARBA" id="ARBA00022946"/>
    </source>
</evidence>
<sequence>MAQILAPSIQWQVGVTKNSFYARPITAKFLDSLLLNQKGKVSARGSSKFRVSAIKSENSTINRLENLLNLDVTPYTDKIIAEYIWIGGSGIDLRSKSKTISKPVQHPSELTKWNYDGSSTGQAPGEDSEVILYPQSIFRDPFRGGNNILVICDSYTPAGEPIPTNKRHRAANIFSNQKVIDEVPWYGIEQEYTLLQPNVKWPLGWPVGGYPGPQGPYYCGAGADKSFGRDISDAHYKACLYAGINISGTNGEVMPGQWEYQVGPSVGIEAGDHIWCSRYILERITEQAGVVLSLDPKPIEGDWNGAGCHTNFSTKSMREDGGFEVIKKAILNLSLRHKEHISAYGEGNERRLTGKHETANINTFSWGVANRGCSVRVGRETEKQGKGYLEDRRPASNMDPYVVTSLLAETTILWEPTLEAEALAAQKLALNV</sequence>
<comment type="catalytic activity">
    <reaction evidence="13">
        <text>L-glutamate + NH4(+) + ATP = L-glutamine + ADP + phosphate + H(+)</text>
        <dbReference type="Rhea" id="RHEA:16169"/>
        <dbReference type="ChEBI" id="CHEBI:15378"/>
        <dbReference type="ChEBI" id="CHEBI:28938"/>
        <dbReference type="ChEBI" id="CHEBI:29985"/>
        <dbReference type="ChEBI" id="CHEBI:30616"/>
        <dbReference type="ChEBI" id="CHEBI:43474"/>
        <dbReference type="ChEBI" id="CHEBI:58359"/>
        <dbReference type="ChEBI" id="CHEBI:456216"/>
        <dbReference type="EC" id="6.3.1.2"/>
    </reaction>
</comment>
<dbReference type="GO" id="GO:0006542">
    <property type="term" value="P:glutamine biosynthetic process"/>
    <property type="evidence" value="ECO:0007669"/>
    <property type="project" value="InterPro"/>
</dbReference>
<dbReference type="SMART" id="SM01230">
    <property type="entry name" value="Gln-synt_C"/>
    <property type="match status" value="1"/>
</dbReference>
<evidence type="ECO:0000256" key="13">
    <source>
        <dbReference type="RuleBase" id="RU004356"/>
    </source>
</evidence>
<evidence type="ECO:0000256" key="5">
    <source>
        <dbReference type="ARBA" id="ARBA00022528"/>
    </source>
</evidence>
<gene>
    <name evidence="16" type="ORF">RJ641_030993</name>
</gene>
<evidence type="ECO:0000259" key="15">
    <source>
        <dbReference type="PROSITE" id="PS51987"/>
    </source>
</evidence>
<dbReference type="InterPro" id="IPR027303">
    <property type="entry name" value="Gln_synth_gly_rich_site"/>
</dbReference>
<dbReference type="GO" id="GO:0005524">
    <property type="term" value="F:ATP binding"/>
    <property type="evidence" value="ECO:0007669"/>
    <property type="project" value="UniProtKB-KW"/>
</dbReference>
<proteinExistence type="inferred from homology"/>
<dbReference type="Pfam" id="PF00120">
    <property type="entry name" value="Gln-synt_C"/>
    <property type="match status" value="1"/>
</dbReference>
<dbReference type="PANTHER" id="PTHR20852:SF118">
    <property type="entry name" value="GLUTAMINE SYNTHETASE, CHLOROPLASTIC_MITOCHONDRIAL"/>
    <property type="match status" value="1"/>
</dbReference>
<evidence type="ECO:0000256" key="7">
    <source>
        <dbReference type="ARBA" id="ARBA00022640"/>
    </source>
</evidence>
<dbReference type="InterPro" id="IPR027302">
    <property type="entry name" value="Gln_synth_N_conserv_site"/>
</dbReference>
<evidence type="ECO:0000256" key="2">
    <source>
        <dbReference type="ARBA" id="ARBA00009897"/>
    </source>
</evidence>
<dbReference type="InterPro" id="IPR036651">
    <property type="entry name" value="Gln_synt_N_sf"/>
</dbReference>
<evidence type="ECO:0000313" key="17">
    <source>
        <dbReference type="Proteomes" id="UP001370490"/>
    </source>
</evidence>
<evidence type="ECO:0000256" key="9">
    <source>
        <dbReference type="ARBA" id="ARBA00022840"/>
    </source>
</evidence>
<dbReference type="FunFam" id="3.10.20.70:FF:000003">
    <property type="entry name" value="Glutamine synthetase, chloroplastic"/>
    <property type="match status" value="1"/>
</dbReference>
<evidence type="ECO:0000256" key="11">
    <source>
        <dbReference type="PROSITE-ProRule" id="PRU01330"/>
    </source>
</evidence>
<dbReference type="SUPFAM" id="SSF55931">
    <property type="entry name" value="Glutamine synthetase/guanido kinase"/>
    <property type="match status" value="1"/>
</dbReference>
<name>A0AAN8ZKI2_9MAGN</name>
<keyword evidence="7" id="KW-0934">Plastid</keyword>
<dbReference type="EC" id="6.3.1.2" evidence="4 13"/>
<organism evidence="16 17">
    <name type="scientific">Dillenia turbinata</name>
    <dbReference type="NCBI Taxonomy" id="194707"/>
    <lineage>
        <taxon>Eukaryota</taxon>
        <taxon>Viridiplantae</taxon>
        <taxon>Streptophyta</taxon>
        <taxon>Embryophyta</taxon>
        <taxon>Tracheophyta</taxon>
        <taxon>Spermatophyta</taxon>
        <taxon>Magnoliopsida</taxon>
        <taxon>eudicotyledons</taxon>
        <taxon>Gunneridae</taxon>
        <taxon>Pentapetalae</taxon>
        <taxon>Dilleniales</taxon>
        <taxon>Dilleniaceae</taxon>
        <taxon>Dillenia</taxon>
    </lineage>
</organism>
<evidence type="ECO:0000256" key="6">
    <source>
        <dbReference type="ARBA" id="ARBA00022598"/>
    </source>
</evidence>
<dbReference type="AlphaFoldDB" id="A0AAN8ZKI2"/>
<dbReference type="InterPro" id="IPR008147">
    <property type="entry name" value="Gln_synt_N"/>
</dbReference>
<evidence type="ECO:0000256" key="3">
    <source>
        <dbReference type="ARBA" id="ARBA00011823"/>
    </source>
</evidence>
<feature type="domain" description="GS catalytic" evidence="15">
    <location>
        <begin position="166"/>
        <end position="432"/>
    </location>
</feature>
<protein>
    <recommendedName>
        <fullName evidence="4 13">Glutamine synthetase</fullName>
        <ecNumber evidence="4 13">6.3.1.2</ecNumber>
    </recommendedName>
</protein>
<dbReference type="PROSITE" id="PS00180">
    <property type="entry name" value="GLNA_1"/>
    <property type="match status" value="1"/>
</dbReference>
<dbReference type="InterPro" id="IPR008146">
    <property type="entry name" value="Gln_synth_cat_dom"/>
</dbReference>